<name>A0A916YIG0_9SPHN</name>
<evidence type="ECO:0000259" key="1">
    <source>
        <dbReference type="Pfam" id="PF12680"/>
    </source>
</evidence>
<reference evidence="2 3" key="1">
    <citation type="journal article" date="2014" name="Int. J. Syst. Evol. Microbiol.">
        <title>Complete genome sequence of Corynebacterium casei LMG S-19264T (=DSM 44701T), isolated from a smear-ripened cheese.</title>
        <authorList>
            <consortium name="US DOE Joint Genome Institute (JGI-PGF)"/>
            <person name="Walter F."/>
            <person name="Albersmeier A."/>
            <person name="Kalinowski J."/>
            <person name="Ruckert C."/>
        </authorList>
    </citation>
    <scope>NUCLEOTIDE SEQUENCE [LARGE SCALE GENOMIC DNA]</scope>
    <source>
        <strain evidence="2 3">CGMCC 1.15358</strain>
    </source>
</reference>
<evidence type="ECO:0000313" key="2">
    <source>
        <dbReference type="EMBL" id="GGD46105.1"/>
    </source>
</evidence>
<dbReference type="InterPro" id="IPR032710">
    <property type="entry name" value="NTF2-like_dom_sf"/>
</dbReference>
<dbReference type="SUPFAM" id="SSF54427">
    <property type="entry name" value="NTF2-like"/>
    <property type="match status" value="1"/>
</dbReference>
<dbReference type="AlphaFoldDB" id="A0A916YIG0"/>
<dbReference type="InterPro" id="IPR037401">
    <property type="entry name" value="SnoaL-like"/>
</dbReference>
<gene>
    <name evidence="2" type="ORF">GCM10010989_20400</name>
</gene>
<dbReference type="EMBL" id="BMIO01000006">
    <property type="protein sequence ID" value="GGD46105.1"/>
    <property type="molecule type" value="Genomic_DNA"/>
</dbReference>
<evidence type="ECO:0000313" key="3">
    <source>
        <dbReference type="Proteomes" id="UP000598997"/>
    </source>
</evidence>
<dbReference type="Gene3D" id="3.10.450.50">
    <property type="match status" value="1"/>
</dbReference>
<proteinExistence type="predicted"/>
<organism evidence="2 3">
    <name type="scientific">Croceicoccus pelagius</name>
    <dbReference type="NCBI Taxonomy" id="1703341"/>
    <lineage>
        <taxon>Bacteria</taxon>
        <taxon>Pseudomonadati</taxon>
        <taxon>Pseudomonadota</taxon>
        <taxon>Alphaproteobacteria</taxon>
        <taxon>Sphingomonadales</taxon>
        <taxon>Erythrobacteraceae</taxon>
        <taxon>Croceicoccus</taxon>
    </lineage>
</organism>
<feature type="domain" description="SnoaL-like" evidence="1">
    <location>
        <begin position="14"/>
        <end position="117"/>
    </location>
</feature>
<dbReference type="Proteomes" id="UP000598997">
    <property type="component" value="Unassembled WGS sequence"/>
</dbReference>
<keyword evidence="3" id="KW-1185">Reference proteome</keyword>
<comment type="caution">
    <text evidence="2">The sequence shown here is derived from an EMBL/GenBank/DDBJ whole genome shotgun (WGS) entry which is preliminary data.</text>
</comment>
<sequence length="122" mass="13601">MADAAVIDRTAIARSMIDAYNAQDVDTYVSFMTDDACEANYRGDVVREGKEGTRSGLAAAFSRWPQNRAEIRDAQEIGNYVIFREYVTRGPSTDGSPLVEPFDVVAIYTFEGDKCARVEFVR</sequence>
<dbReference type="Pfam" id="PF12680">
    <property type="entry name" value="SnoaL_2"/>
    <property type="match status" value="1"/>
</dbReference>
<protein>
    <recommendedName>
        <fullName evidence="1">SnoaL-like domain-containing protein</fullName>
    </recommendedName>
</protein>
<accession>A0A916YIG0</accession>